<evidence type="ECO:0000313" key="5">
    <source>
        <dbReference type="Proteomes" id="UP000600139"/>
    </source>
</evidence>
<dbReference type="SUPFAM" id="SSF56436">
    <property type="entry name" value="C-type lectin-like"/>
    <property type="match status" value="1"/>
</dbReference>
<dbReference type="Gene3D" id="3.90.1580.10">
    <property type="entry name" value="paralog of FGE (formylglycine-generating enzyme)"/>
    <property type="match status" value="1"/>
</dbReference>
<dbReference type="GO" id="GO:0120147">
    <property type="term" value="F:formylglycine-generating oxidase activity"/>
    <property type="evidence" value="ECO:0007669"/>
    <property type="project" value="TreeGrafter"/>
</dbReference>
<dbReference type="RefSeq" id="WP_200349173.1">
    <property type="nucleotide sequence ID" value="NZ_BAABHZ010000005.1"/>
</dbReference>
<dbReference type="PANTHER" id="PTHR23150:SF19">
    <property type="entry name" value="FORMYLGLYCINE-GENERATING ENZYME"/>
    <property type="match status" value="1"/>
</dbReference>
<dbReference type="InterPro" id="IPR013320">
    <property type="entry name" value="ConA-like_dom_sf"/>
</dbReference>
<dbReference type="SUPFAM" id="SSF56300">
    <property type="entry name" value="Metallo-dependent phosphatases"/>
    <property type="match status" value="1"/>
</dbReference>
<dbReference type="PROSITE" id="PS00018">
    <property type="entry name" value="EF_HAND_1"/>
    <property type="match status" value="1"/>
</dbReference>
<evidence type="ECO:0000313" key="4">
    <source>
        <dbReference type="EMBL" id="MBK1814207.1"/>
    </source>
</evidence>
<reference evidence="4" key="1">
    <citation type="submission" date="2021-01" db="EMBL/GenBank/DDBJ databases">
        <title>Modified the classification status of verrucomicrobia.</title>
        <authorList>
            <person name="Feng X."/>
        </authorList>
    </citation>
    <scope>NUCLEOTIDE SEQUENCE</scope>
    <source>
        <strain evidence="4">JCM 18052</strain>
    </source>
</reference>
<dbReference type="InterPro" id="IPR018247">
    <property type="entry name" value="EF_Hand_1_Ca_BS"/>
</dbReference>
<dbReference type="InterPro" id="IPR044060">
    <property type="entry name" value="Bacterial_rp_domain"/>
</dbReference>
<dbReference type="Pfam" id="PF17963">
    <property type="entry name" value="Big_9"/>
    <property type="match status" value="3"/>
</dbReference>
<feature type="compositionally biased region" description="Polar residues" evidence="1">
    <location>
        <begin position="788"/>
        <end position="799"/>
    </location>
</feature>
<dbReference type="Pfam" id="PF03781">
    <property type="entry name" value="FGE-sulfatase"/>
    <property type="match status" value="1"/>
</dbReference>
<feature type="domain" description="Bacterial repeat" evidence="3">
    <location>
        <begin position="1476"/>
        <end position="1547"/>
    </location>
</feature>
<evidence type="ECO:0000256" key="1">
    <source>
        <dbReference type="SAM" id="MobiDB-lite"/>
    </source>
</evidence>
<dbReference type="InterPro" id="IPR029052">
    <property type="entry name" value="Metallo-depent_PP-like"/>
</dbReference>
<feature type="domain" description="Bacterial repeat" evidence="3">
    <location>
        <begin position="844"/>
        <end position="913"/>
    </location>
</feature>
<dbReference type="InterPro" id="IPR051043">
    <property type="entry name" value="Sulfatase_Mod_Factor_Kinase"/>
</dbReference>
<feature type="domain" description="Bacterial repeat" evidence="3">
    <location>
        <begin position="1321"/>
        <end position="1392"/>
    </location>
</feature>
<dbReference type="Gene3D" id="2.60.120.200">
    <property type="match status" value="2"/>
</dbReference>
<dbReference type="Proteomes" id="UP000600139">
    <property type="component" value="Unassembled WGS sequence"/>
</dbReference>
<dbReference type="InterPro" id="IPR042095">
    <property type="entry name" value="SUMF_sf"/>
</dbReference>
<dbReference type="Gene3D" id="3.60.21.10">
    <property type="match status" value="1"/>
</dbReference>
<feature type="domain" description="Bacterial repeat" evidence="3">
    <location>
        <begin position="1630"/>
        <end position="1695"/>
    </location>
</feature>
<comment type="caution">
    <text evidence="4">The sequence shown here is derived from an EMBL/GenBank/DDBJ whole genome shotgun (WGS) entry which is preliminary data.</text>
</comment>
<organism evidence="4 5">
    <name type="scientific">Luteolibacter yonseiensis</name>
    <dbReference type="NCBI Taxonomy" id="1144680"/>
    <lineage>
        <taxon>Bacteria</taxon>
        <taxon>Pseudomonadati</taxon>
        <taxon>Verrucomicrobiota</taxon>
        <taxon>Verrucomicrobiia</taxon>
        <taxon>Verrucomicrobiales</taxon>
        <taxon>Verrucomicrobiaceae</taxon>
        <taxon>Luteolibacter</taxon>
    </lineage>
</organism>
<keyword evidence="5" id="KW-1185">Reference proteome</keyword>
<evidence type="ECO:0000259" key="2">
    <source>
        <dbReference type="Pfam" id="PF03781"/>
    </source>
</evidence>
<dbReference type="SUPFAM" id="SSF49899">
    <property type="entry name" value="Concanavalin A-like lectins/glucanases"/>
    <property type="match status" value="2"/>
</dbReference>
<dbReference type="InterPro" id="IPR016187">
    <property type="entry name" value="CTDL_fold"/>
</dbReference>
<dbReference type="PANTHER" id="PTHR23150">
    <property type="entry name" value="SULFATASE MODIFYING FACTOR 1, 2"/>
    <property type="match status" value="1"/>
</dbReference>
<name>A0A934V5Q6_9BACT</name>
<gene>
    <name evidence="4" type="ORF">JIN84_01115</name>
</gene>
<dbReference type="InterPro" id="IPR005532">
    <property type="entry name" value="SUMF_dom"/>
</dbReference>
<accession>A0A934V5Q6</accession>
<feature type="region of interest" description="Disordered" evidence="1">
    <location>
        <begin position="772"/>
        <end position="800"/>
    </location>
</feature>
<sequence length="2138" mass="226564">MKHSFVFSALFSLALPGLLGQTVPDPAGLWDFADAAQIGKATVGPALATVGSAPGQLASLADDGGVVQNGVLSTVAGPANRLRLTHGIAANGGGSYVNEYTLLFDIFSPSASRGSWRCLFQTDSGNTSDGDYFIRNNNDQMGTAALGYTTNALNETRWKRVVIVADLPSVKVYVDGALFFTHANQTVDGRYALGSTLQLFADEDNENASLRVAATAIWNKPLTAVEVGALGLPGAPILGAAVPNAAPVITEGTSLQMPTASLNGPAVTAALNATDAEGDPISWSVGTQASHGTAAIVSSSGSGCVVGYTPAPGFSGLDSFQVSSSDGQDSDSIEMNVLVLDPNAPPWRAPVGLWEFDFPVDPTLATIGTSLTPSGTGFTPVNGAFADDAAQQVALGSYYRVSNPVGANGGGTISNRYTLMWDIFIPTNAASQWKTLFQINPANSDDGDLFINTSRQLGTAAGLGGYSTNTLSAGTWNRVVLKVVNGTTNGTSIWVNGSKWMTTTTADGIDGRYGLGSQFLLFADNDGDDGTIQVSNVAIWDDAIGDAEIVALGGATGRVSTLAKPTPNHPPVIAGTDPIPLVAQMNATATLALEANDEDGDPVTWTVGTAAANGTVSINNSSDTTAAVVYTPALNFTGSDTFTIKASDGEKSDSVVVNVSVQNGAPVIAEGDSYNLSAIKDGGARTVVFQASDPNGNPLVWNISSAPSHGVAEISGNNNTSGEVRYTPEPGYSGSDSFMVGVTDGVLIDGIEVRVVVTDPGADPKLTVVSAHGSTHPAPGAYPHPRGTSLTNSASNETGETTRHIVTGWTLTGDGPSSGTTNPMTFTLTRDSVLTWQFRSEHRVETAVSGNGTVSLSSGWFEAGKPLVITAVPAAGHHFTGWTGDTAGCQTGAKSIALPMDRAYATITANFATDENFTFVALPDTQNYTSITSPTDLYTRQTQWVLDNRETMNIKFVTHLGDIVNSPSSQAQWQRATDAMNLMDNRMPYGTCPGNHDIGSGNTDYLRRFGPNPTHASSVGRWLDPVTNQTYDWYKGASPRGYSSYQVVHVNGRDFMFLHMDHDAPDQDLAWAASVLSAHPKVLTMVTTHNYLAETGGTGIFGSGTGERGYTAQANVGTWGDRPDTNRPQEVFDAIVKPFNQVYMVICGHMFATYNLEKTNNAGNTVHEVLVDYQSLPNGGNGFLRIMDFRPGENKIYNTSYSPYLGRYIDPNLNADHQGMLDLHDRNGGEFVLNTDFDTRFNNTLNVVSPYGGVSPAAGAHDIEDGTPVAINAEVFLAGQTRRRPVGWTLTGSQTASGAGSSAVITQNGDATLTWTYSTEYQLSTATVGGGIVSTGGGWHTADSIVNIQAQPDAGQSFLQWSGDIAGCIINGTTISVTMDRPRGPITAEFSSARPSYSVEVVSAFPGASPAAATYTYDEGSTVTFTAADLPGADTRRICTGYHYSNGSGVVSGNGTSVTLVVNENTVLTWDWKSQYLVTTAVSGPGTVSAGGWFDENSAVTLSATPEPGAMLSGWTGDTALGSPAGNDFKILSLTRPAGPVTASFEAASHVLTVNSTQATVTPPPGAHGYSFGQTIEFSAVSDETNGSRQRPTGWTLSGGTNLSGEGTKGSFVMAGDTTLTWTFTPEVLLAVTGGNEGAILPMDSAGWKALGSRVDLHALAPPFFTFRRWTGDVPAESFSGTISLIMDQPRSITADLMPLTVSDGTPRWWLKDFTQVTAGDYESARLNDSDGDGEIAADEYVAGMSDLDARQRFGILSFTQNAATGKFHVTAPARDRRLYQVAESADLAGAFEAIGSPVAFTGAFADFDVTRPAGASRNFYSVKVSLGTTGPRDADPAAASSAPLPGSLEREMRRIPGGTFQQGDAEGPTPSRPVHPVQVAGFMMDRFEVTRADWEKVATWAQAHGYDIPILLRFNQPPYNVPANHPAVAVSWYDSVKWCNARSEMEGRRPVYFTDTTATTVYRTGEVDLVAANVNWSGDGYRLPTESEWERASRGGLEGRKFPWGDEDADLRSNSWNFQLFTGRAPDEEFPYTERVGYFDGTQPGGMPNMENGYGLHDMSANAWEWTWDRMGDYTRDKQYDPKGPDSGTVQRVQRGGSWWNYVDQATNFQRLPFPPNGSDDYGMIGFRCIRGLHPNE</sequence>
<feature type="domain" description="Sulfatase-modifying factor enzyme-like" evidence="2">
    <location>
        <begin position="1851"/>
        <end position="2132"/>
    </location>
</feature>
<protein>
    <submittedName>
        <fullName evidence="4">SUMF1/EgtB/PvdO family nonheme iron enzyme</fullName>
    </submittedName>
</protein>
<dbReference type="Gene3D" id="2.60.40.3440">
    <property type="match status" value="3"/>
</dbReference>
<proteinExistence type="predicted"/>
<evidence type="ECO:0000259" key="3">
    <source>
        <dbReference type="Pfam" id="PF18998"/>
    </source>
</evidence>
<dbReference type="Pfam" id="PF18998">
    <property type="entry name" value="Flg_new_2"/>
    <property type="match status" value="4"/>
</dbReference>
<feature type="region of interest" description="Disordered" evidence="1">
    <location>
        <begin position="1831"/>
        <end position="1850"/>
    </location>
</feature>
<dbReference type="EMBL" id="JAENIK010000002">
    <property type="protein sequence ID" value="MBK1814207.1"/>
    <property type="molecule type" value="Genomic_DNA"/>
</dbReference>